<protein>
    <submittedName>
        <fullName evidence="7">Actin-like ATPase involved in cell morphogenesis</fullName>
    </submittedName>
</protein>
<keyword evidence="6" id="KW-0472">Membrane</keyword>
<comment type="similarity">
    <text evidence="1">Belongs to the heat shock protein 70 family.</text>
</comment>
<sequence length="544" mass="57268">MTHLCIDFGTSSTVAVLAGRQGVRPVLFDGRPSLPSGVCADPAGRLVAGPDVLLAAATAPERYEPYPKQRIDEKSVLLGGVEVAVADLIAAVLRRVVAQLPAPPQRVTLTHPAAWGAQRREVLWEAAARAGLNSVRLVSEPVAAAAHFAATAGDALPAGGAALICDVGAGTVDVSVVRRTPTGFEVLTTTGLPDGGGLDLDAAIVAHLGTVYQSRHGAAWSRLVAPSAPGDQAASRAFWTGVRTGKETLSRSPGTHIHLPIIEQEAPLGREQFESLARPVLDRTVDATRAVLREARVEPSALFGVFLVGGGSRVPLLATLLHRALGVAPTAVESPELAVASGAVTAEDVSGPDAELTVKAARPMERPQPYGAERAQAHGAERPKAYGAAQIPVSKPAKRGRRTRRPRRVVLVVAALVIAAAGGAAAAAWPYGTELAPYDAETVVEESWNGEFFMQIDSVSRDQASGLLLLRVREATLGENRQTLDGTGRWVNVRVDPDAEVWHADRTPSDVDELFADLGAREDRSRGFTLTFNPQGEVTAVQWL</sequence>
<dbReference type="Gene3D" id="3.30.420.40">
    <property type="match status" value="2"/>
</dbReference>
<accession>A0AAE3VVV0</accession>
<proteinExistence type="inferred from homology"/>
<keyword evidence="8" id="KW-1185">Reference proteome</keyword>
<keyword evidence="5" id="KW-0143">Chaperone</keyword>
<dbReference type="PROSITE" id="PS01036">
    <property type="entry name" value="HSP70_3"/>
    <property type="match status" value="1"/>
</dbReference>
<reference evidence="7 8" key="1">
    <citation type="submission" date="2023-07" db="EMBL/GenBank/DDBJ databases">
        <title>Sequencing the genomes of 1000 actinobacteria strains.</title>
        <authorList>
            <person name="Klenk H.-P."/>
        </authorList>
    </citation>
    <scope>NUCLEOTIDE SEQUENCE [LARGE SCALE GENOMIC DNA]</scope>
    <source>
        <strain evidence="7 8">DSM 44709</strain>
    </source>
</reference>
<dbReference type="PANTHER" id="PTHR42749">
    <property type="entry name" value="CELL SHAPE-DETERMINING PROTEIN MREB"/>
    <property type="match status" value="1"/>
</dbReference>
<feature type="transmembrane region" description="Helical" evidence="6">
    <location>
        <begin position="409"/>
        <end position="431"/>
    </location>
</feature>
<evidence type="ECO:0000256" key="6">
    <source>
        <dbReference type="SAM" id="Phobius"/>
    </source>
</evidence>
<dbReference type="PRINTS" id="PR00301">
    <property type="entry name" value="HEATSHOCK70"/>
</dbReference>
<evidence type="ECO:0000256" key="3">
    <source>
        <dbReference type="ARBA" id="ARBA00022840"/>
    </source>
</evidence>
<evidence type="ECO:0000313" key="7">
    <source>
        <dbReference type="EMBL" id="MDQ0364610.1"/>
    </source>
</evidence>
<keyword evidence="3" id="KW-0067">ATP-binding</keyword>
<dbReference type="Gene3D" id="3.90.640.10">
    <property type="entry name" value="Actin, Chain A, domain 4"/>
    <property type="match status" value="1"/>
</dbReference>
<organism evidence="7 8">
    <name type="scientific">Catenuloplanes indicus</name>
    <dbReference type="NCBI Taxonomy" id="137267"/>
    <lineage>
        <taxon>Bacteria</taxon>
        <taxon>Bacillati</taxon>
        <taxon>Actinomycetota</taxon>
        <taxon>Actinomycetes</taxon>
        <taxon>Micromonosporales</taxon>
        <taxon>Micromonosporaceae</taxon>
        <taxon>Catenuloplanes</taxon>
    </lineage>
</organism>
<dbReference type="InterPro" id="IPR018181">
    <property type="entry name" value="Heat_shock_70_CS"/>
</dbReference>
<evidence type="ECO:0000256" key="4">
    <source>
        <dbReference type="ARBA" id="ARBA00023016"/>
    </source>
</evidence>
<dbReference type="GO" id="GO:0140662">
    <property type="term" value="F:ATP-dependent protein folding chaperone"/>
    <property type="evidence" value="ECO:0007669"/>
    <property type="project" value="InterPro"/>
</dbReference>
<evidence type="ECO:0000256" key="1">
    <source>
        <dbReference type="ARBA" id="ARBA00007381"/>
    </source>
</evidence>
<keyword evidence="6" id="KW-0812">Transmembrane</keyword>
<gene>
    <name evidence="7" type="ORF">J2S42_001279</name>
</gene>
<keyword evidence="6" id="KW-1133">Transmembrane helix</keyword>
<dbReference type="Proteomes" id="UP001240236">
    <property type="component" value="Unassembled WGS sequence"/>
</dbReference>
<dbReference type="EMBL" id="JAUSUZ010000001">
    <property type="protein sequence ID" value="MDQ0364610.1"/>
    <property type="molecule type" value="Genomic_DNA"/>
</dbReference>
<dbReference type="Pfam" id="PF00012">
    <property type="entry name" value="HSP70"/>
    <property type="match status" value="1"/>
</dbReference>
<keyword evidence="2" id="KW-0547">Nucleotide-binding</keyword>
<dbReference type="InterPro" id="IPR043129">
    <property type="entry name" value="ATPase_NBD"/>
</dbReference>
<evidence type="ECO:0000313" key="8">
    <source>
        <dbReference type="Proteomes" id="UP001240236"/>
    </source>
</evidence>
<evidence type="ECO:0000256" key="2">
    <source>
        <dbReference type="ARBA" id="ARBA00022741"/>
    </source>
</evidence>
<dbReference type="AlphaFoldDB" id="A0AAE3VVV0"/>
<dbReference type="RefSeq" id="WP_307236152.1">
    <property type="nucleotide sequence ID" value="NZ_JAUSUZ010000001.1"/>
</dbReference>
<name>A0AAE3VVV0_9ACTN</name>
<evidence type="ECO:0000256" key="5">
    <source>
        <dbReference type="ARBA" id="ARBA00023186"/>
    </source>
</evidence>
<dbReference type="PANTHER" id="PTHR42749:SF1">
    <property type="entry name" value="CELL SHAPE-DETERMINING PROTEIN MREB"/>
    <property type="match status" value="1"/>
</dbReference>
<dbReference type="SUPFAM" id="SSF53067">
    <property type="entry name" value="Actin-like ATPase domain"/>
    <property type="match status" value="2"/>
</dbReference>
<keyword evidence="4" id="KW-0346">Stress response</keyword>
<dbReference type="InterPro" id="IPR013126">
    <property type="entry name" value="Hsp_70_fam"/>
</dbReference>
<comment type="caution">
    <text evidence="7">The sequence shown here is derived from an EMBL/GenBank/DDBJ whole genome shotgun (WGS) entry which is preliminary data.</text>
</comment>
<dbReference type="GO" id="GO:0005524">
    <property type="term" value="F:ATP binding"/>
    <property type="evidence" value="ECO:0007669"/>
    <property type="project" value="UniProtKB-KW"/>
</dbReference>